<dbReference type="Pfam" id="PF12680">
    <property type="entry name" value="SnoaL_2"/>
    <property type="match status" value="1"/>
</dbReference>
<reference evidence="2 3" key="1">
    <citation type="journal article" date="2022" name="Environ. Microbiol. Rep.">
        <title>Eco-phylogenetic analyses reveal divergent evolution of vitamin B12 metabolism in the marine bacterial family 'Psychromonadaceae'.</title>
        <authorList>
            <person name="Jin X."/>
            <person name="Yang Y."/>
            <person name="Cao H."/>
            <person name="Gao B."/>
            <person name="Zhao Z."/>
        </authorList>
    </citation>
    <scope>NUCLEOTIDE SEQUENCE [LARGE SCALE GENOMIC DNA]</scope>
    <source>
        <strain evidence="2 3">MKS20</strain>
    </source>
</reference>
<keyword evidence="3" id="KW-1185">Reference proteome</keyword>
<gene>
    <name evidence="2" type="ORF">K6Y31_15350</name>
</gene>
<proteinExistence type="predicted"/>
<evidence type="ECO:0000313" key="3">
    <source>
        <dbReference type="Proteomes" id="UP001201273"/>
    </source>
</evidence>
<dbReference type="SUPFAM" id="SSF54427">
    <property type="entry name" value="NTF2-like"/>
    <property type="match status" value="1"/>
</dbReference>
<evidence type="ECO:0000259" key="1">
    <source>
        <dbReference type="Pfam" id="PF12680"/>
    </source>
</evidence>
<accession>A0ABS8WAY3</accession>
<dbReference type="InterPro" id="IPR032710">
    <property type="entry name" value="NTF2-like_dom_sf"/>
</dbReference>
<dbReference type="Gene3D" id="3.10.450.50">
    <property type="match status" value="1"/>
</dbReference>
<sequence length="141" mass="16331">MKSAIISQFVKLYQQLDKHNLERLGEVYDPKIQFVDALHEVNGLVALTEYFAGLYHSLEQCDFVIHEAIQEQQQASIFWVMTYRHPKLNGGKAICVNGASHLKFTDKITYHRDYVDLGEMLYENIPMLGACIRQVKKRAKQ</sequence>
<protein>
    <submittedName>
        <fullName evidence="2">Nuclear transport factor 2 family protein</fullName>
    </submittedName>
</protein>
<dbReference type="Proteomes" id="UP001201273">
    <property type="component" value="Unassembled WGS sequence"/>
</dbReference>
<dbReference type="EMBL" id="JAIMJA010000016">
    <property type="protein sequence ID" value="MCE2596189.1"/>
    <property type="molecule type" value="Genomic_DNA"/>
</dbReference>
<comment type="caution">
    <text evidence="2">The sequence shown here is derived from an EMBL/GenBank/DDBJ whole genome shotgun (WGS) entry which is preliminary data.</text>
</comment>
<feature type="domain" description="SnoaL-like" evidence="1">
    <location>
        <begin position="11"/>
        <end position="110"/>
    </location>
</feature>
<name>A0ABS8WAY3_9GAMM</name>
<evidence type="ECO:0000313" key="2">
    <source>
        <dbReference type="EMBL" id="MCE2596189.1"/>
    </source>
</evidence>
<organism evidence="2 3">
    <name type="scientific">Motilimonas cestriensis</name>
    <dbReference type="NCBI Taxonomy" id="2742685"/>
    <lineage>
        <taxon>Bacteria</taxon>
        <taxon>Pseudomonadati</taxon>
        <taxon>Pseudomonadota</taxon>
        <taxon>Gammaproteobacteria</taxon>
        <taxon>Alteromonadales</taxon>
        <taxon>Alteromonadales genera incertae sedis</taxon>
        <taxon>Motilimonas</taxon>
    </lineage>
</organism>
<dbReference type="InterPro" id="IPR037401">
    <property type="entry name" value="SnoaL-like"/>
</dbReference>
<dbReference type="RefSeq" id="WP_233053839.1">
    <property type="nucleotide sequence ID" value="NZ_JAIMJA010000016.1"/>
</dbReference>